<name>A0A182MUT3_9DIPT</name>
<organism evidence="1 2">
    <name type="scientific">Anopheles culicifacies</name>
    <dbReference type="NCBI Taxonomy" id="139723"/>
    <lineage>
        <taxon>Eukaryota</taxon>
        <taxon>Metazoa</taxon>
        <taxon>Ecdysozoa</taxon>
        <taxon>Arthropoda</taxon>
        <taxon>Hexapoda</taxon>
        <taxon>Insecta</taxon>
        <taxon>Pterygota</taxon>
        <taxon>Neoptera</taxon>
        <taxon>Endopterygota</taxon>
        <taxon>Diptera</taxon>
        <taxon>Nematocera</taxon>
        <taxon>Culicoidea</taxon>
        <taxon>Culicidae</taxon>
        <taxon>Anophelinae</taxon>
        <taxon>Anopheles</taxon>
        <taxon>culicifacies species complex</taxon>
    </lineage>
</organism>
<evidence type="ECO:0000313" key="2">
    <source>
        <dbReference type="Proteomes" id="UP000075883"/>
    </source>
</evidence>
<keyword evidence="2" id="KW-1185">Reference proteome</keyword>
<dbReference type="EnsemblMetazoa" id="ACUA026756-RA">
    <property type="protein sequence ID" value="ACUA026756-PA"/>
    <property type="gene ID" value="ACUA026756"/>
</dbReference>
<sequence length="183" mass="21083">MNINPQVDKQEAQAGRRKVGAYVLHNLYHQLLIDDKGIVHFMLQFRRNRQLYLTTRFCTYNRYSDCEGIQEQGVTIRYQVEIVVPKVLCRLILAAKRCRILKIHGAALILGVSDRARIRRVAVGRQAGIGFYLRLGTVRSLARSARHVLVSPERAVLQIFLITWGRIRIGSIQQRIVIELFGF</sequence>
<dbReference type="VEuPathDB" id="VectorBase:ACUA026756"/>
<proteinExistence type="predicted"/>
<dbReference type="Proteomes" id="UP000075883">
    <property type="component" value="Unassembled WGS sequence"/>
</dbReference>
<accession>A0A182MUT3</accession>
<reference evidence="1" key="2">
    <citation type="submission" date="2020-05" db="UniProtKB">
        <authorList>
            <consortium name="EnsemblMetazoa"/>
        </authorList>
    </citation>
    <scope>IDENTIFICATION</scope>
    <source>
        <strain evidence="1">A-37</strain>
    </source>
</reference>
<reference evidence="2" key="1">
    <citation type="submission" date="2013-09" db="EMBL/GenBank/DDBJ databases">
        <title>The Genome Sequence of Anopheles culicifacies species A.</title>
        <authorList>
            <consortium name="The Broad Institute Genomics Platform"/>
            <person name="Neafsey D.E."/>
            <person name="Besansky N."/>
            <person name="Howell P."/>
            <person name="Walton C."/>
            <person name="Young S.K."/>
            <person name="Zeng Q."/>
            <person name="Gargeya S."/>
            <person name="Fitzgerald M."/>
            <person name="Haas B."/>
            <person name="Abouelleil A."/>
            <person name="Allen A.W."/>
            <person name="Alvarado L."/>
            <person name="Arachchi H.M."/>
            <person name="Berlin A.M."/>
            <person name="Chapman S.B."/>
            <person name="Gainer-Dewar J."/>
            <person name="Goldberg J."/>
            <person name="Griggs A."/>
            <person name="Gujja S."/>
            <person name="Hansen M."/>
            <person name="Howarth C."/>
            <person name="Imamovic A."/>
            <person name="Ireland A."/>
            <person name="Larimer J."/>
            <person name="McCowan C."/>
            <person name="Murphy C."/>
            <person name="Pearson M."/>
            <person name="Poon T.W."/>
            <person name="Priest M."/>
            <person name="Roberts A."/>
            <person name="Saif S."/>
            <person name="Shea T."/>
            <person name="Sisk P."/>
            <person name="Sykes S."/>
            <person name="Wortman J."/>
            <person name="Nusbaum C."/>
            <person name="Birren B."/>
        </authorList>
    </citation>
    <scope>NUCLEOTIDE SEQUENCE [LARGE SCALE GENOMIC DNA]</scope>
    <source>
        <strain evidence="2">A-37</strain>
    </source>
</reference>
<protein>
    <submittedName>
        <fullName evidence="1">Uncharacterized protein</fullName>
    </submittedName>
</protein>
<evidence type="ECO:0000313" key="1">
    <source>
        <dbReference type="EnsemblMetazoa" id="ACUA026756-PA"/>
    </source>
</evidence>
<dbReference type="AlphaFoldDB" id="A0A182MUT3"/>
<dbReference type="EMBL" id="AXCM01004639">
    <property type="status" value="NOT_ANNOTATED_CDS"/>
    <property type="molecule type" value="Genomic_DNA"/>
</dbReference>